<name>A0A194XKU8_MOLSC</name>
<reference evidence="2 3" key="1">
    <citation type="submission" date="2015-10" db="EMBL/GenBank/DDBJ databases">
        <title>Full genome of DAOMC 229536 Phialocephala scopiformis, a fungal endophyte of spruce producing the potent anti-insectan compound rugulosin.</title>
        <authorList>
            <consortium name="DOE Joint Genome Institute"/>
            <person name="Walker A.K."/>
            <person name="Frasz S.L."/>
            <person name="Seifert K.A."/>
            <person name="Miller J.D."/>
            <person name="Mondo S.J."/>
            <person name="Labutti K."/>
            <person name="Lipzen A."/>
            <person name="Dockter R."/>
            <person name="Kennedy M."/>
            <person name="Grigoriev I.V."/>
            <person name="Spatafora J.W."/>
        </authorList>
    </citation>
    <scope>NUCLEOTIDE SEQUENCE [LARGE SCALE GENOMIC DNA]</scope>
    <source>
        <strain evidence="2 3">CBS 120377</strain>
    </source>
</reference>
<evidence type="ECO:0000313" key="2">
    <source>
        <dbReference type="EMBL" id="KUJ20719.1"/>
    </source>
</evidence>
<accession>A0A194XKU8</accession>
<sequence length="212" mass="24462">MTRLTHNRIFPLASFTDYYLVKEIRTNAAIPSHPIPPSLTIDIKAQCLNASATFPSSNVRLHPPSTHHLCLPSPFTQTTTTLPPSSIHIKIKFTTTQKHARKEHVHNLQRIHFIVIYLPIRLRFQAKLSKEPCRQGYLHTYKPSILPLFHFPLCIHAYHTEQSKANYHPSIQQAGREDAPFCQMKSWRQNFKASPHDADPVRQNHVFHTATR</sequence>
<keyword evidence="3" id="KW-1185">Reference proteome</keyword>
<protein>
    <submittedName>
        <fullName evidence="2">Uncharacterized protein</fullName>
    </submittedName>
</protein>
<gene>
    <name evidence="2" type="ORF">LY89DRAFT_453064</name>
</gene>
<dbReference type="RefSeq" id="XP_018075074.1">
    <property type="nucleotide sequence ID" value="XM_018207624.1"/>
</dbReference>
<dbReference type="InParanoid" id="A0A194XKU8"/>
<dbReference type="KEGG" id="psco:LY89DRAFT_453064"/>
<dbReference type="AlphaFoldDB" id="A0A194XKU8"/>
<feature type="region of interest" description="Disordered" evidence="1">
    <location>
        <begin position="193"/>
        <end position="212"/>
    </location>
</feature>
<evidence type="ECO:0000313" key="3">
    <source>
        <dbReference type="Proteomes" id="UP000070700"/>
    </source>
</evidence>
<dbReference type="EMBL" id="KQ947409">
    <property type="protein sequence ID" value="KUJ20719.1"/>
    <property type="molecule type" value="Genomic_DNA"/>
</dbReference>
<evidence type="ECO:0000256" key="1">
    <source>
        <dbReference type="SAM" id="MobiDB-lite"/>
    </source>
</evidence>
<proteinExistence type="predicted"/>
<dbReference type="GeneID" id="28817350"/>
<dbReference type="Proteomes" id="UP000070700">
    <property type="component" value="Unassembled WGS sequence"/>
</dbReference>
<organism evidence="2 3">
    <name type="scientific">Mollisia scopiformis</name>
    <name type="common">Conifer needle endophyte fungus</name>
    <name type="synonym">Phialocephala scopiformis</name>
    <dbReference type="NCBI Taxonomy" id="149040"/>
    <lineage>
        <taxon>Eukaryota</taxon>
        <taxon>Fungi</taxon>
        <taxon>Dikarya</taxon>
        <taxon>Ascomycota</taxon>
        <taxon>Pezizomycotina</taxon>
        <taxon>Leotiomycetes</taxon>
        <taxon>Helotiales</taxon>
        <taxon>Mollisiaceae</taxon>
        <taxon>Mollisia</taxon>
    </lineage>
</organism>